<evidence type="ECO:0000313" key="4">
    <source>
        <dbReference type="Proteomes" id="UP000005273"/>
    </source>
</evidence>
<feature type="signal peptide" evidence="2">
    <location>
        <begin position="1"/>
        <end position="27"/>
    </location>
</feature>
<feature type="chain" id="PRO_5006666552" evidence="2">
    <location>
        <begin position="28"/>
        <end position="252"/>
    </location>
</feature>
<name>A0A0T5XCB2_9BACT</name>
<dbReference type="AlphaFoldDB" id="A0A0T5XCB2"/>
<comment type="caution">
    <text evidence="3">The sequence shown here is derived from an EMBL/GenBank/DDBJ whole genome shotgun (WGS) entry which is preliminary data.</text>
</comment>
<dbReference type="Proteomes" id="UP000005273">
    <property type="component" value="Unassembled WGS sequence"/>
</dbReference>
<accession>A0A0T5XCB2</accession>
<proteinExistence type="predicted"/>
<gene>
    <name evidence="3" type="ORF">HMPREF1705_03164</name>
</gene>
<dbReference type="STRING" id="592015.HMPREF1705_03164"/>
<dbReference type="EMBL" id="ACJX03000001">
    <property type="protein sequence ID" value="KRT35906.1"/>
    <property type="molecule type" value="Genomic_DNA"/>
</dbReference>
<keyword evidence="2" id="KW-0732">Signal</keyword>
<dbReference type="OrthoDB" id="3911at2"/>
<evidence type="ECO:0000256" key="2">
    <source>
        <dbReference type="SAM" id="SignalP"/>
    </source>
</evidence>
<dbReference type="RefSeq" id="WP_057940837.1">
    <property type="nucleotide sequence ID" value="NZ_ACJX03000001.1"/>
</dbReference>
<sequence length="252" mass="29142">MNKRIRFFGSILLAFSVLFLCGIPSFAADFDSILQKWSRTYTTKGDMGDELTIVATYYSAEYIEALVQREAEKNLWTESEVENYKYELLKALQLEEYIPVMLSFDMKGAPLRMAPFDNKAILWVGGQKLSPADYDKRFNFKLSGKREGLVYFPRYDESGKSYLEGVSTLRLTIDGNIGPITMGKQIDFYWDVSKDDPSKLYEGRAASRLELERLIKRLNQLKEQKSKLEEQIAAIEKEIEMVEGRIEELEKE</sequence>
<organism evidence="3 4">
    <name type="scientific">Acetomicrobium hydrogeniformans ATCC BAA-1850</name>
    <dbReference type="NCBI Taxonomy" id="592015"/>
    <lineage>
        <taxon>Bacteria</taxon>
        <taxon>Thermotogati</taxon>
        <taxon>Synergistota</taxon>
        <taxon>Synergistia</taxon>
        <taxon>Synergistales</taxon>
        <taxon>Acetomicrobiaceae</taxon>
        <taxon>Acetomicrobium</taxon>
    </lineage>
</organism>
<keyword evidence="4" id="KW-1185">Reference proteome</keyword>
<reference evidence="4" key="1">
    <citation type="submission" date="2012-09" db="EMBL/GenBank/DDBJ databases">
        <authorList>
            <person name="Weinstock G."/>
            <person name="Sodergren E."/>
            <person name="Clifton S."/>
            <person name="Fulton L."/>
            <person name="Fulton B."/>
            <person name="Courtney L."/>
            <person name="Fronick C."/>
            <person name="Harrison M."/>
            <person name="Strong C."/>
            <person name="Farmer C."/>
            <person name="Delehaunty K."/>
            <person name="Markovic C."/>
            <person name="Hall O."/>
            <person name="Minx P."/>
            <person name="Tomlinson C."/>
            <person name="Mitreva M."/>
            <person name="Nelson J."/>
            <person name="Hou S."/>
            <person name="Wollam A."/>
            <person name="Pepin K.H."/>
            <person name="Johnson M."/>
            <person name="Bhonagiri V."/>
            <person name="Nash W.E."/>
            <person name="Suruliraj S."/>
            <person name="Warren W."/>
            <person name="Chinwalla A."/>
            <person name="Mardis E.R."/>
            <person name="Wilson R.K."/>
        </authorList>
    </citation>
    <scope>NUCLEOTIDE SEQUENCE [LARGE SCALE GENOMIC DNA]</scope>
    <source>
        <strain evidence="4">OS1</strain>
    </source>
</reference>
<keyword evidence="1" id="KW-0175">Coiled coil</keyword>
<evidence type="ECO:0000256" key="1">
    <source>
        <dbReference type="SAM" id="Coils"/>
    </source>
</evidence>
<protein>
    <submittedName>
        <fullName evidence="3">Uncharacterized protein</fullName>
    </submittedName>
</protein>
<evidence type="ECO:0000313" key="3">
    <source>
        <dbReference type="EMBL" id="KRT35906.1"/>
    </source>
</evidence>
<feature type="coiled-coil region" evidence="1">
    <location>
        <begin position="204"/>
        <end position="252"/>
    </location>
</feature>
<dbReference type="eggNOG" id="ENOG502ZC6M">
    <property type="taxonomic scope" value="Bacteria"/>
</dbReference>